<reference evidence="6" key="1">
    <citation type="submission" date="2025-08" db="UniProtKB">
        <authorList>
            <consortium name="Ensembl"/>
        </authorList>
    </citation>
    <scope>IDENTIFICATION</scope>
</reference>
<organism evidence="6 7">
    <name type="scientific">Strix occidentalis caurina</name>
    <name type="common">northern spotted owl</name>
    <dbReference type="NCBI Taxonomy" id="311401"/>
    <lineage>
        <taxon>Eukaryota</taxon>
        <taxon>Metazoa</taxon>
        <taxon>Chordata</taxon>
        <taxon>Craniata</taxon>
        <taxon>Vertebrata</taxon>
        <taxon>Euteleostomi</taxon>
        <taxon>Archelosauria</taxon>
        <taxon>Archosauria</taxon>
        <taxon>Dinosauria</taxon>
        <taxon>Saurischia</taxon>
        <taxon>Theropoda</taxon>
        <taxon>Coelurosauria</taxon>
        <taxon>Aves</taxon>
        <taxon>Neognathae</taxon>
        <taxon>Neoaves</taxon>
        <taxon>Telluraves</taxon>
        <taxon>Strigiformes</taxon>
        <taxon>Strigidae</taxon>
        <taxon>Strix</taxon>
    </lineage>
</organism>
<dbReference type="SUPFAM" id="SSF103473">
    <property type="entry name" value="MFS general substrate transporter"/>
    <property type="match status" value="1"/>
</dbReference>
<evidence type="ECO:0000313" key="7">
    <source>
        <dbReference type="Proteomes" id="UP000694551"/>
    </source>
</evidence>
<proteinExistence type="predicted"/>
<dbReference type="Gene3D" id="1.20.1250.20">
    <property type="entry name" value="MFS general substrate transporter like domains"/>
    <property type="match status" value="3"/>
</dbReference>
<feature type="transmembrane region" description="Helical" evidence="5">
    <location>
        <begin position="179"/>
        <end position="197"/>
    </location>
</feature>
<name>A0A8D0FLZ4_STROC</name>
<dbReference type="PANTHER" id="PTHR11662:SF284">
    <property type="entry name" value="SMALL INTESTINE URATE EXPORTER-RELATED"/>
    <property type="match status" value="1"/>
</dbReference>
<feature type="transmembrane region" description="Helical" evidence="5">
    <location>
        <begin position="154"/>
        <end position="173"/>
    </location>
</feature>
<dbReference type="GO" id="GO:0022857">
    <property type="term" value="F:transmembrane transporter activity"/>
    <property type="evidence" value="ECO:0007669"/>
    <property type="project" value="InterPro"/>
</dbReference>
<evidence type="ECO:0000256" key="5">
    <source>
        <dbReference type="SAM" id="Phobius"/>
    </source>
</evidence>
<evidence type="ECO:0000256" key="2">
    <source>
        <dbReference type="ARBA" id="ARBA00022692"/>
    </source>
</evidence>
<keyword evidence="7" id="KW-1185">Reference proteome</keyword>
<comment type="subcellular location">
    <subcellularLocation>
        <location evidence="1">Membrane</location>
        <topology evidence="1">Multi-pass membrane protein</topology>
    </subcellularLocation>
</comment>
<feature type="transmembrane region" description="Helical" evidence="5">
    <location>
        <begin position="6"/>
        <end position="27"/>
    </location>
</feature>
<dbReference type="Ensembl" id="ENSSOCT00000017755.1">
    <property type="protein sequence ID" value="ENSSOCP00000017311.1"/>
    <property type="gene ID" value="ENSSOCG00000012303.1"/>
</dbReference>
<evidence type="ECO:0000313" key="6">
    <source>
        <dbReference type="Ensembl" id="ENSSOCP00000017311.1"/>
    </source>
</evidence>
<feature type="transmembrane region" description="Helical" evidence="5">
    <location>
        <begin position="393"/>
        <end position="411"/>
    </location>
</feature>
<reference evidence="6" key="2">
    <citation type="submission" date="2025-09" db="UniProtKB">
        <authorList>
            <consortium name="Ensembl"/>
        </authorList>
    </citation>
    <scope>IDENTIFICATION</scope>
</reference>
<dbReference type="GO" id="GO:0006820">
    <property type="term" value="P:monoatomic anion transport"/>
    <property type="evidence" value="ECO:0007669"/>
    <property type="project" value="TreeGrafter"/>
</dbReference>
<keyword evidence="2 5" id="KW-0812">Transmembrane</keyword>
<keyword evidence="4 5" id="KW-0472">Membrane</keyword>
<dbReference type="GO" id="GO:0016324">
    <property type="term" value="C:apical plasma membrane"/>
    <property type="evidence" value="ECO:0007669"/>
    <property type="project" value="TreeGrafter"/>
</dbReference>
<evidence type="ECO:0000256" key="1">
    <source>
        <dbReference type="ARBA" id="ARBA00004141"/>
    </source>
</evidence>
<evidence type="ECO:0000256" key="3">
    <source>
        <dbReference type="ARBA" id="ARBA00022989"/>
    </source>
</evidence>
<feature type="transmembrane region" description="Helical" evidence="5">
    <location>
        <begin position="355"/>
        <end position="381"/>
    </location>
</feature>
<feature type="transmembrane region" description="Helical" evidence="5">
    <location>
        <begin position="120"/>
        <end position="142"/>
    </location>
</feature>
<protein>
    <submittedName>
        <fullName evidence="6">Solute carrier family 17 member 4</fullName>
    </submittedName>
</protein>
<keyword evidence="3 5" id="KW-1133">Transmembrane helix</keyword>
<evidence type="ECO:0000256" key="4">
    <source>
        <dbReference type="ARBA" id="ARBA00023136"/>
    </source>
</evidence>
<dbReference type="InterPro" id="IPR036259">
    <property type="entry name" value="MFS_trans_sf"/>
</dbReference>
<accession>A0A8D0FLZ4</accession>
<dbReference type="FunFam" id="1.20.1250.20:FF:000060">
    <property type="entry name" value="Solute carrier family 17 member 3"/>
    <property type="match status" value="1"/>
</dbReference>
<dbReference type="Pfam" id="PF07690">
    <property type="entry name" value="MFS_1"/>
    <property type="match status" value="1"/>
</dbReference>
<dbReference type="InterPro" id="IPR011701">
    <property type="entry name" value="MFS"/>
</dbReference>
<dbReference type="AlphaFoldDB" id="A0A8D0FLZ4"/>
<sequence length="427" mass="45961">GLTLVLHISLFMAYALRVSLSITIVAMTNSSHPHGCSGSAPRNLCLTYKFCLPQAPVYSWSAETQGIILSSFFYGYGLTQALGGYCSGLFGGKPILGSGLLLSSVLTLLVPRAAELGVSFLIGLQVLLGLAEGVIFPAQYTLWAKWAPPLERRCTFGTFFALLVAGIICQSLGWPFVFYIFGAVGCAWCLCWFLLVYEDPAHHPWISAGEQEYIMSSLAHQGSSHGHSLPLVAMAKSLPLWAITIACFCTDWLFYMLLTSMPTFMSTVLHFDLRENGLLSSMPYVGNGLGHILAGLLADFLLARRVLGTAAVRKLFSALGKDELSSGLTAPTHLPSCDSFLSASLRKSLLPLPRYAGFLLGITNTFGIVAGIIAPTAVGLLVGQDLQTGWRNAFFLSAALNLFGLIFYIAFGSGTIQDWAREDTAGQ</sequence>
<dbReference type="InterPro" id="IPR050382">
    <property type="entry name" value="MFS_Na/Anion_cotransporter"/>
</dbReference>
<dbReference type="PANTHER" id="PTHR11662">
    <property type="entry name" value="SOLUTE CARRIER FAMILY 17"/>
    <property type="match status" value="1"/>
</dbReference>
<dbReference type="Proteomes" id="UP000694551">
    <property type="component" value="Unplaced"/>
</dbReference>
<feature type="transmembrane region" description="Helical" evidence="5">
    <location>
        <begin position="278"/>
        <end position="303"/>
    </location>
</feature>
<feature type="transmembrane region" description="Helical" evidence="5">
    <location>
        <begin position="238"/>
        <end position="258"/>
    </location>
</feature>
<feature type="transmembrane region" description="Helical" evidence="5">
    <location>
        <begin position="95"/>
        <end position="114"/>
    </location>
</feature>